<protein>
    <submittedName>
        <fullName evidence="1">Uncharacterized protein</fullName>
    </submittedName>
</protein>
<dbReference type="Proteomes" id="UP000799444">
    <property type="component" value="Unassembled WGS sequence"/>
</dbReference>
<reference evidence="1" key="1">
    <citation type="journal article" date="2020" name="Stud. Mycol.">
        <title>101 Dothideomycetes genomes: a test case for predicting lifestyles and emergence of pathogens.</title>
        <authorList>
            <person name="Haridas S."/>
            <person name="Albert R."/>
            <person name="Binder M."/>
            <person name="Bloem J."/>
            <person name="Labutti K."/>
            <person name="Salamov A."/>
            <person name="Andreopoulos B."/>
            <person name="Baker S."/>
            <person name="Barry K."/>
            <person name="Bills G."/>
            <person name="Bluhm B."/>
            <person name="Cannon C."/>
            <person name="Castanera R."/>
            <person name="Culley D."/>
            <person name="Daum C."/>
            <person name="Ezra D."/>
            <person name="Gonzalez J."/>
            <person name="Henrissat B."/>
            <person name="Kuo A."/>
            <person name="Liang C."/>
            <person name="Lipzen A."/>
            <person name="Lutzoni F."/>
            <person name="Magnuson J."/>
            <person name="Mondo S."/>
            <person name="Nolan M."/>
            <person name="Ohm R."/>
            <person name="Pangilinan J."/>
            <person name="Park H.-J."/>
            <person name="Ramirez L."/>
            <person name="Alfaro M."/>
            <person name="Sun H."/>
            <person name="Tritt A."/>
            <person name="Yoshinaga Y."/>
            <person name="Zwiers L.-H."/>
            <person name="Turgeon B."/>
            <person name="Goodwin S."/>
            <person name="Spatafora J."/>
            <person name="Crous P."/>
            <person name="Grigoriev I."/>
        </authorList>
    </citation>
    <scope>NUCLEOTIDE SEQUENCE</scope>
    <source>
        <strain evidence="1">CBS 125425</strain>
    </source>
</reference>
<sequence>MQYIFKIPFFMFTLLGSCWDPVKVPTHDPSIGSTVRKASMGFPLPLPLLFFFCCVNTMFQHVESS</sequence>
<dbReference type="EMBL" id="ML996127">
    <property type="protein sequence ID" value="KAF2736219.1"/>
    <property type="molecule type" value="Genomic_DNA"/>
</dbReference>
<dbReference type="AlphaFoldDB" id="A0A9P4R3V3"/>
<evidence type="ECO:0000313" key="2">
    <source>
        <dbReference type="Proteomes" id="UP000799444"/>
    </source>
</evidence>
<name>A0A9P4R3V3_9PLEO</name>
<keyword evidence="2" id="KW-1185">Reference proteome</keyword>
<gene>
    <name evidence="1" type="ORF">EJ04DRAFT_172610</name>
</gene>
<dbReference type="PROSITE" id="PS51257">
    <property type="entry name" value="PROKAR_LIPOPROTEIN"/>
    <property type="match status" value="1"/>
</dbReference>
<proteinExistence type="predicted"/>
<comment type="caution">
    <text evidence="1">The sequence shown here is derived from an EMBL/GenBank/DDBJ whole genome shotgun (WGS) entry which is preliminary data.</text>
</comment>
<accession>A0A9P4R3V3</accession>
<evidence type="ECO:0000313" key="1">
    <source>
        <dbReference type="EMBL" id="KAF2736219.1"/>
    </source>
</evidence>
<organism evidence="1 2">
    <name type="scientific">Polyplosphaeria fusca</name>
    <dbReference type="NCBI Taxonomy" id="682080"/>
    <lineage>
        <taxon>Eukaryota</taxon>
        <taxon>Fungi</taxon>
        <taxon>Dikarya</taxon>
        <taxon>Ascomycota</taxon>
        <taxon>Pezizomycotina</taxon>
        <taxon>Dothideomycetes</taxon>
        <taxon>Pleosporomycetidae</taxon>
        <taxon>Pleosporales</taxon>
        <taxon>Tetraplosphaeriaceae</taxon>
        <taxon>Polyplosphaeria</taxon>
    </lineage>
</organism>